<protein>
    <recommendedName>
        <fullName evidence="4">MULE transposase domain-containing protein</fullName>
    </recommendedName>
</protein>
<reference evidence="3" key="1">
    <citation type="submission" date="2020-06" db="EMBL/GenBank/DDBJ databases">
        <authorList>
            <person name="Li T."/>
            <person name="Hu X."/>
            <person name="Zhang T."/>
            <person name="Song X."/>
            <person name="Zhang H."/>
            <person name="Dai N."/>
            <person name="Sheng W."/>
            <person name="Hou X."/>
            <person name="Wei L."/>
        </authorList>
    </citation>
    <scope>NUCLEOTIDE SEQUENCE</scope>
    <source>
        <strain evidence="3">KEN8</strain>
        <tissue evidence="3">Leaf</tissue>
    </source>
</reference>
<dbReference type="AlphaFoldDB" id="A0AAW2PU08"/>
<evidence type="ECO:0000313" key="3">
    <source>
        <dbReference type="EMBL" id="KAL0358166.1"/>
    </source>
</evidence>
<keyword evidence="2" id="KW-0472">Membrane</keyword>
<feature type="transmembrane region" description="Helical" evidence="2">
    <location>
        <begin position="503"/>
        <end position="521"/>
    </location>
</feature>
<keyword evidence="2" id="KW-0812">Transmembrane</keyword>
<dbReference type="PANTHER" id="PTHR31973">
    <property type="entry name" value="POLYPROTEIN, PUTATIVE-RELATED"/>
    <property type="match status" value="1"/>
</dbReference>
<dbReference type="EMBL" id="JACGWM010000008">
    <property type="protein sequence ID" value="KAL0358166.1"/>
    <property type="molecule type" value="Genomic_DNA"/>
</dbReference>
<feature type="region of interest" description="Disordered" evidence="1">
    <location>
        <begin position="67"/>
        <end position="86"/>
    </location>
</feature>
<sequence>MSSELLSYRELSRMEPPSSSDIPIAPQSNLIVSSSIDIIVYSKESSRRPIPIKERNRVRRYRYDAVRGGEGEGGETTRGGEGDVANAVRYGKGNREVERGAAGDASFNSEFTLDEDIIGSGDDVESEYENEEDDGKAVFNASGKYDPNFEIGMIFSSKSDFKDVVAKRKAINTINGAADDQFSLIWDYAEELRKRNPMSNVIMMTIDSDYGNVNKNFAIFYVMFDALRVGFLSGCRPIIGVDGCHLKGPHGGVLLTAVSIDPNNNLYHLAYAIVSGETRKAREWFLGLLKSDLNMVWHINLHYGMLSGLLQNLNLSQVLDPEDFVNPCYSVQTFKRVYRYAIMPVNGPKLWAQTGNIPPLPSNFGRKTGRLSRARRIEPDEIPNNQRRNSKTGQKKPIKLKRQSFKVKCHYCGGKEKDHFNSCIAKSRVYIFFASLDLNKEVSYCCSTILPIIFVVLSSFDRLENPCPLVRGSLLQSANFPSVLAAVGVCLAVFLLRLKPIRALNIGGFLPVILSFLSGQLQHFPASRW</sequence>
<gene>
    <name evidence="3" type="ORF">Scaly_1502300</name>
</gene>
<accession>A0AAW2PU08</accession>
<organism evidence="3">
    <name type="scientific">Sesamum calycinum</name>
    <dbReference type="NCBI Taxonomy" id="2727403"/>
    <lineage>
        <taxon>Eukaryota</taxon>
        <taxon>Viridiplantae</taxon>
        <taxon>Streptophyta</taxon>
        <taxon>Embryophyta</taxon>
        <taxon>Tracheophyta</taxon>
        <taxon>Spermatophyta</taxon>
        <taxon>Magnoliopsida</taxon>
        <taxon>eudicotyledons</taxon>
        <taxon>Gunneridae</taxon>
        <taxon>Pentapetalae</taxon>
        <taxon>asterids</taxon>
        <taxon>lamiids</taxon>
        <taxon>Lamiales</taxon>
        <taxon>Pedaliaceae</taxon>
        <taxon>Sesamum</taxon>
    </lineage>
</organism>
<proteinExistence type="predicted"/>
<feature type="compositionally biased region" description="Basic residues" evidence="1">
    <location>
        <begin position="388"/>
        <end position="397"/>
    </location>
</feature>
<feature type="region of interest" description="Disordered" evidence="1">
    <location>
        <begin position="1"/>
        <end position="25"/>
    </location>
</feature>
<evidence type="ECO:0008006" key="4">
    <source>
        <dbReference type="Google" id="ProtNLM"/>
    </source>
</evidence>
<reference evidence="3" key="2">
    <citation type="journal article" date="2024" name="Plant">
        <title>Genomic evolution and insights into agronomic trait innovations of Sesamum species.</title>
        <authorList>
            <person name="Miao H."/>
            <person name="Wang L."/>
            <person name="Qu L."/>
            <person name="Liu H."/>
            <person name="Sun Y."/>
            <person name="Le M."/>
            <person name="Wang Q."/>
            <person name="Wei S."/>
            <person name="Zheng Y."/>
            <person name="Lin W."/>
            <person name="Duan Y."/>
            <person name="Cao H."/>
            <person name="Xiong S."/>
            <person name="Wang X."/>
            <person name="Wei L."/>
            <person name="Li C."/>
            <person name="Ma Q."/>
            <person name="Ju M."/>
            <person name="Zhao R."/>
            <person name="Li G."/>
            <person name="Mu C."/>
            <person name="Tian Q."/>
            <person name="Mei H."/>
            <person name="Zhang T."/>
            <person name="Gao T."/>
            <person name="Zhang H."/>
        </authorList>
    </citation>
    <scope>NUCLEOTIDE SEQUENCE</scope>
    <source>
        <strain evidence="3">KEN8</strain>
    </source>
</reference>
<evidence type="ECO:0000256" key="2">
    <source>
        <dbReference type="SAM" id="Phobius"/>
    </source>
</evidence>
<keyword evidence="2" id="KW-1133">Transmembrane helix</keyword>
<evidence type="ECO:0000256" key="1">
    <source>
        <dbReference type="SAM" id="MobiDB-lite"/>
    </source>
</evidence>
<feature type="transmembrane region" description="Helical" evidence="2">
    <location>
        <begin position="480"/>
        <end position="496"/>
    </location>
</feature>
<name>A0AAW2PU08_9LAMI</name>
<feature type="region of interest" description="Disordered" evidence="1">
    <location>
        <begin position="375"/>
        <end position="397"/>
    </location>
</feature>
<dbReference type="PANTHER" id="PTHR31973:SF187">
    <property type="entry name" value="MUTATOR TRANSPOSASE MUDRA PROTEIN"/>
    <property type="match status" value="1"/>
</dbReference>
<comment type="caution">
    <text evidence="3">The sequence shown here is derived from an EMBL/GenBank/DDBJ whole genome shotgun (WGS) entry which is preliminary data.</text>
</comment>